<evidence type="ECO:0000256" key="1">
    <source>
        <dbReference type="SAM" id="MobiDB-lite"/>
    </source>
</evidence>
<dbReference type="AlphaFoldDB" id="A0A6V8MNA9"/>
<evidence type="ECO:0000313" key="3">
    <source>
        <dbReference type="Proteomes" id="UP000556026"/>
    </source>
</evidence>
<keyword evidence="3" id="KW-1185">Reference proteome</keyword>
<dbReference type="EMBL" id="BLXX01000015">
    <property type="protein sequence ID" value="GFO61535.1"/>
    <property type="molecule type" value="Genomic_DNA"/>
</dbReference>
<protein>
    <submittedName>
        <fullName evidence="2">Uncharacterized protein</fullName>
    </submittedName>
</protein>
<sequence>MVVENGVILLQAGAGSHRKVAGRQIERLLPGYRAARLLIRQEAQRDSDLHRRNRVICRGGETGQALARSMKRGSQFKQREDHP</sequence>
<dbReference type="Proteomes" id="UP000556026">
    <property type="component" value="Unassembled WGS sequence"/>
</dbReference>
<evidence type="ECO:0000313" key="2">
    <source>
        <dbReference type="EMBL" id="GFO61535.1"/>
    </source>
</evidence>
<reference evidence="3" key="1">
    <citation type="submission" date="2020-06" db="EMBL/GenBank/DDBJ databases">
        <title>Draft genomic sequence of Geomonas sp. Red330.</title>
        <authorList>
            <person name="Itoh H."/>
            <person name="Zhenxing X."/>
            <person name="Ushijima N."/>
            <person name="Masuda Y."/>
            <person name="Shiratori Y."/>
            <person name="Senoo K."/>
        </authorList>
    </citation>
    <scope>NUCLEOTIDE SEQUENCE [LARGE SCALE GENOMIC DNA]</scope>
    <source>
        <strain evidence="3">Red330</strain>
    </source>
</reference>
<organism evidence="2 3">
    <name type="scientific">Geomonas silvestris</name>
    <dbReference type="NCBI Taxonomy" id="2740184"/>
    <lineage>
        <taxon>Bacteria</taxon>
        <taxon>Pseudomonadati</taxon>
        <taxon>Thermodesulfobacteriota</taxon>
        <taxon>Desulfuromonadia</taxon>
        <taxon>Geobacterales</taxon>
        <taxon>Geobacteraceae</taxon>
        <taxon>Geomonas</taxon>
    </lineage>
</organism>
<accession>A0A6V8MNA9</accession>
<proteinExistence type="predicted"/>
<gene>
    <name evidence="2" type="ORF">GMST_38600</name>
</gene>
<feature type="region of interest" description="Disordered" evidence="1">
    <location>
        <begin position="64"/>
        <end position="83"/>
    </location>
</feature>
<comment type="caution">
    <text evidence="2">The sequence shown here is derived from an EMBL/GenBank/DDBJ whole genome shotgun (WGS) entry which is preliminary data.</text>
</comment>
<name>A0A6V8MNA9_9BACT</name>